<dbReference type="InterPro" id="IPR006260">
    <property type="entry name" value="TonB/TolA_C"/>
</dbReference>
<keyword evidence="9" id="KW-0472">Membrane</keyword>
<evidence type="ECO:0000313" key="13">
    <source>
        <dbReference type="Proteomes" id="UP000294752"/>
    </source>
</evidence>
<dbReference type="GO" id="GO:0015031">
    <property type="term" value="P:protein transport"/>
    <property type="evidence" value="ECO:0007669"/>
    <property type="project" value="UniProtKB-KW"/>
</dbReference>
<accession>A0A4R7D702</accession>
<dbReference type="Gene3D" id="3.90.930.1">
    <property type="match status" value="1"/>
</dbReference>
<dbReference type="Pfam" id="PF03544">
    <property type="entry name" value="TonB_C"/>
    <property type="match status" value="1"/>
</dbReference>
<evidence type="ECO:0000313" key="12">
    <source>
        <dbReference type="EMBL" id="TDS15981.1"/>
    </source>
</evidence>
<comment type="caution">
    <text evidence="12">The sequence shown here is derived from an EMBL/GenBank/DDBJ whole genome shotgun (WGS) entry which is preliminary data.</text>
</comment>
<dbReference type="PROSITE" id="PS52015">
    <property type="entry name" value="TONB_CTD"/>
    <property type="match status" value="1"/>
</dbReference>
<protein>
    <submittedName>
        <fullName evidence="12">TonB family protein</fullName>
    </submittedName>
</protein>
<dbReference type="EMBL" id="SNZV01000002">
    <property type="protein sequence ID" value="TDS15981.1"/>
    <property type="molecule type" value="Genomic_DNA"/>
</dbReference>
<dbReference type="SUPFAM" id="SSF74653">
    <property type="entry name" value="TolA/TonB C-terminal domain"/>
    <property type="match status" value="1"/>
</dbReference>
<dbReference type="PANTHER" id="PTHR33446:SF2">
    <property type="entry name" value="PROTEIN TONB"/>
    <property type="match status" value="1"/>
</dbReference>
<evidence type="ECO:0000256" key="1">
    <source>
        <dbReference type="ARBA" id="ARBA00004383"/>
    </source>
</evidence>
<evidence type="ECO:0000256" key="6">
    <source>
        <dbReference type="ARBA" id="ARBA00022692"/>
    </source>
</evidence>
<proteinExistence type="inferred from homology"/>
<comment type="subcellular location">
    <subcellularLocation>
        <location evidence="1">Cell inner membrane</location>
        <topology evidence="1">Single-pass membrane protein</topology>
        <orientation evidence="1">Periplasmic side</orientation>
    </subcellularLocation>
</comment>
<organism evidence="12 13">
    <name type="scientific">Sphingobacterium paludis</name>
    <dbReference type="NCBI Taxonomy" id="1476465"/>
    <lineage>
        <taxon>Bacteria</taxon>
        <taxon>Pseudomonadati</taxon>
        <taxon>Bacteroidota</taxon>
        <taxon>Sphingobacteriia</taxon>
        <taxon>Sphingobacteriales</taxon>
        <taxon>Sphingobacteriaceae</taxon>
        <taxon>Sphingobacterium</taxon>
    </lineage>
</organism>
<name>A0A4R7D702_9SPHI</name>
<dbReference type="Gene3D" id="3.30.1150.10">
    <property type="match status" value="1"/>
</dbReference>
<evidence type="ECO:0000256" key="2">
    <source>
        <dbReference type="ARBA" id="ARBA00006555"/>
    </source>
</evidence>
<evidence type="ECO:0000259" key="11">
    <source>
        <dbReference type="PROSITE" id="PS52015"/>
    </source>
</evidence>
<sequence length="339" mass="38363">MIKNLAFFILLLLFSSFSLLAQRKQLSYHDSLGRTVQTREQSYYYRVITPDEQYPNLRKYKEYYTKGDRLKLVTRLTNGSMTSSKIGECLTYYANGQLQEKQHYNDKNQLIDSAYAYYPNGQLYTLSLHKFVSSDQRVAPRLLMEGNESSRQRIVEYILVKDSLGEVVVKNGTGDFPVFDLANLVLLEQGPLLNHKKNGEWNGKSGKRTFKEIWQNDKLISGVIKDSLGVATNYNEDTYAVPPEYPGGTSALRRVVANNYRYPRAAIDAGVSGTVQIEFIVEKDGSMSSFKVSKDLGYDTGEAAIEAIKKAKRKWSPGIQRGLPVRVSYALPIQLNLSS</sequence>
<keyword evidence="6" id="KW-0812">Transmembrane</keyword>
<keyword evidence="3" id="KW-0813">Transport</keyword>
<dbReference type="GO" id="GO:0031992">
    <property type="term" value="F:energy transducer activity"/>
    <property type="evidence" value="ECO:0007669"/>
    <property type="project" value="TreeGrafter"/>
</dbReference>
<feature type="domain" description="TonB C-terminal" evidence="11">
    <location>
        <begin position="247"/>
        <end position="339"/>
    </location>
</feature>
<keyword evidence="8" id="KW-1133">Transmembrane helix</keyword>
<evidence type="ECO:0000256" key="9">
    <source>
        <dbReference type="ARBA" id="ARBA00023136"/>
    </source>
</evidence>
<dbReference type="AlphaFoldDB" id="A0A4R7D702"/>
<evidence type="ECO:0000256" key="8">
    <source>
        <dbReference type="ARBA" id="ARBA00022989"/>
    </source>
</evidence>
<gene>
    <name evidence="12" type="ORF">B0I21_102303</name>
</gene>
<dbReference type="NCBIfam" id="TIGR01352">
    <property type="entry name" value="tonB_Cterm"/>
    <property type="match status" value="1"/>
</dbReference>
<evidence type="ECO:0000256" key="7">
    <source>
        <dbReference type="ARBA" id="ARBA00022927"/>
    </source>
</evidence>
<keyword evidence="5" id="KW-0997">Cell inner membrane</keyword>
<dbReference type="GO" id="GO:0055085">
    <property type="term" value="P:transmembrane transport"/>
    <property type="evidence" value="ECO:0007669"/>
    <property type="project" value="InterPro"/>
</dbReference>
<keyword evidence="10" id="KW-0732">Signal</keyword>
<keyword evidence="4" id="KW-1003">Cell membrane</keyword>
<dbReference type="InterPro" id="IPR051045">
    <property type="entry name" value="TonB-dependent_transducer"/>
</dbReference>
<feature type="signal peptide" evidence="10">
    <location>
        <begin position="1"/>
        <end position="21"/>
    </location>
</feature>
<evidence type="ECO:0000256" key="4">
    <source>
        <dbReference type="ARBA" id="ARBA00022475"/>
    </source>
</evidence>
<keyword evidence="13" id="KW-1185">Reference proteome</keyword>
<dbReference type="GO" id="GO:0098797">
    <property type="term" value="C:plasma membrane protein complex"/>
    <property type="evidence" value="ECO:0007669"/>
    <property type="project" value="TreeGrafter"/>
</dbReference>
<dbReference type="RefSeq" id="WP_243835946.1">
    <property type="nucleotide sequence ID" value="NZ_SNZV01000002.1"/>
</dbReference>
<evidence type="ECO:0000256" key="10">
    <source>
        <dbReference type="SAM" id="SignalP"/>
    </source>
</evidence>
<evidence type="ECO:0000256" key="5">
    <source>
        <dbReference type="ARBA" id="ARBA00022519"/>
    </source>
</evidence>
<dbReference type="InterPro" id="IPR037682">
    <property type="entry name" value="TonB_C"/>
</dbReference>
<keyword evidence="7" id="KW-0653">Protein transport</keyword>
<dbReference type="Proteomes" id="UP000294752">
    <property type="component" value="Unassembled WGS sequence"/>
</dbReference>
<reference evidence="12 13" key="1">
    <citation type="submission" date="2019-03" db="EMBL/GenBank/DDBJ databases">
        <title>Genomic Encyclopedia of Type Strains, Phase III (KMG-III): the genomes of soil and plant-associated and newly described type strains.</title>
        <authorList>
            <person name="Whitman W."/>
        </authorList>
    </citation>
    <scope>NUCLEOTIDE SEQUENCE [LARGE SCALE GENOMIC DNA]</scope>
    <source>
        <strain evidence="12 13">CGMCC 1.12801</strain>
    </source>
</reference>
<dbReference type="PANTHER" id="PTHR33446">
    <property type="entry name" value="PROTEIN TONB-RELATED"/>
    <property type="match status" value="1"/>
</dbReference>
<feature type="chain" id="PRO_5020313099" evidence="10">
    <location>
        <begin position="22"/>
        <end position="339"/>
    </location>
</feature>
<evidence type="ECO:0000256" key="3">
    <source>
        <dbReference type="ARBA" id="ARBA00022448"/>
    </source>
</evidence>
<comment type="similarity">
    <text evidence="2">Belongs to the TonB family.</text>
</comment>